<dbReference type="InterPro" id="IPR035959">
    <property type="entry name" value="RutC-like_sf"/>
</dbReference>
<dbReference type="Pfam" id="PF01042">
    <property type="entry name" value="Ribonuc_L-PSP"/>
    <property type="match status" value="1"/>
</dbReference>
<accession>A0A075HZY1</accession>
<dbReference type="Gene3D" id="3.30.1330.40">
    <property type="entry name" value="RutC-like"/>
    <property type="match status" value="1"/>
</dbReference>
<protein>
    <submittedName>
        <fullName evidence="1">2-aminomuconate deaminase (AmnD)</fullName>
        <ecNumber evidence="1">3.5.99.5</ecNumber>
    </submittedName>
</protein>
<dbReference type="InterPro" id="IPR006175">
    <property type="entry name" value="YjgF/YER057c/UK114"/>
</dbReference>
<sequence>MPPHDDHPEEEEDDSSIMEDIVDLSEGALSKGAEIIGTAAGLAVAGPVGAVVGGVAGKKAVSKLIGDDGPFITEEGPSAVGAYPHLYKSGDFLFVSGMGPRTPDTNEIPGGPVRDDDGNPLDYDIQAQTHSVINNVRLILEAHGSSLDDVVDVLVFLVDMERDFPGYNEVYSHYFEEILPARTTVAVDALPTSIAIELKVIAKA</sequence>
<dbReference type="PANTHER" id="PTHR11803:SF48">
    <property type="entry name" value="2-AMINOMUCONATE DEAMINASE"/>
    <property type="match status" value="1"/>
</dbReference>
<proteinExistence type="predicted"/>
<reference evidence="1" key="1">
    <citation type="journal article" date="2014" name="Genome Biol. Evol.">
        <title>Pangenome evidence for extensive interdomain horizontal transfer affecting lineage core and shell genes in uncultured planktonic thaumarchaeota and euryarchaeota.</title>
        <authorList>
            <person name="Deschamps P."/>
            <person name="Zivanovic Y."/>
            <person name="Moreira D."/>
            <person name="Rodriguez-Valera F."/>
            <person name="Lopez-Garcia P."/>
        </authorList>
    </citation>
    <scope>NUCLEOTIDE SEQUENCE</scope>
</reference>
<name>A0A075HZY1_9EURY</name>
<dbReference type="EMBL" id="KF901185">
    <property type="protein sequence ID" value="AIF21204.1"/>
    <property type="molecule type" value="Genomic_DNA"/>
</dbReference>
<gene>
    <name evidence="1" type="primary">amnD</name>
</gene>
<dbReference type="GO" id="GO:0050540">
    <property type="term" value="F:2-aminomuconate deaminase activity"/>
    <property type="evidence" value="ECO:0007669"/>
    <property type="project" value="UniProtKB-EC"/>
</dbReference>
<keyword evidence="1" id="KW-0378">Hydrolase</keyword>
<organism evidence="1">
    <name type="scientific">uncultured marine group II/III euryarchaeote KM3_98_F04</name>
    <dbReference type="NCBI Taxonomy" id="1456548"/>
    <lineage>
        <taxon>Archaea</taxon>
        <taxon>Methanobacteriati</taxon>
        <taxon>Methanobacteriota</taxon>
        <taxon>environmental samples</taxon>
    </lineage>
</organism>
<dbReference type="EC" id="3.5.99.5" evidence="1"/>
<dbReference type="AlphaFoldDB" id="A0A075HZY1"/>
<dbReference type="GO" id="GO:0005829">
    <property type="term" value="C:cytosol"/>
    <property type="evidence" value="ECO:0007669"/>
    <property type="project" value="TreeGrafter"/>
</dbReference>
<evidence type="ECO:0000313" key="1">
    <source>
        <dbReference type="EMBL" id="AIF21204.1"/>
    </source>
</evidence>
<dbReference type="CDD" id="cd00448">
    <property type="entry name" value="YjgF_YER057c_UK114_family"/>
    <property type="match status" value="1"/>
</dbReference>
<dbReference type="PANTHER" id="PTHR11803">
    <property type="entry name" value="2-IMINOBUTANOATE/2-IMINOPROPANOATE DEAMINASE RIDA"/>
    <property type="match status" value="1"/>
</dbReference>
<dbReference type="SUPFAM" id="SSF55298">
    <property type="entry name" value="YjgF-like"/>
    <property type="match status" value="1"/>
</dbReference>